<keyword evidence="3" id="KW-1185">Reference proteome</keyword>
<dbReference type="Proteomes" id="UP001303046">
    <property type="component" value="Unassembled WGS sequence"/>
</dbReference>
<reference evidence="2 3" key="1">
    <citation type="submission" date="2023-08" db="EMBL/GenBank/DDBJ databases">
        <title>A Necator americanus chromosomal reference genome.</title>
        <authorList>
            <person name="Ilik V."/>
            <person name="Petrzelkova K.J."/>
            <person name="Pardy F."/>
            <person name="Fuh T."/>
            <person name="Niatou-Singa F.S."/>
            <person name="Gouil Q."/>
            <person name="Baker L."/>
            <person name="Ritchie M.E."/>
            <person name="Jex A.R."/>
            <person name="Gazzola D."/>
            <person name="Li H."/>
            <person name="Toshio Fujiwara R."/>
            <person name="Zhan B."/>
            <person name="Aroian R.V."/>
            <person name="Pafco B."/>
            <person name="Schwarz E.M."/>
        </authorList>
    </citation>
    <scope>NUCLEOTIDE SEQUENCE [LARGE SCALE GENOMIC DNA]</scope>
    <source>
        <strain evidence="2 3">Aroian</strain>
        <tissue evidence="2">Whole animal</tissue>
    </source>
</reference>
<name>A0ABR1E8T8_NECAM</name>
<feature type="compositionally biased region" description="Basic and acidic residues" evidence="1">
    <location>
        <begin position="54"/>
        <end position="64"/>
    </location>
</feature>
<evidence type="ECO:0000256" key="1">
    <source>
        <dbReference type="SAM" id="MobiDB-lite"/>
    </source>
</evidence>
<proteinExistence type="predicted"/>
<evidence type="ECO:0000313" key="3">
    <source>
        <dbReference type="Proteomes" id="UP001303046"/>
    </source>
</evidence>
<accession>A0ABR1E8T8</accession>
<sequence length="126" mass="14019">MCVRKKPSNPKLAQKSFAPQTKSNVCIVEPSGRPQPPPALLNNNPIQASFSNKTGRESREKAKTDLKPMLPTAFGAGDFIKRRRDDDTLREVGNVMPEYDCDKDDQLKNTVEKTQETIENCPANSS</sequence>
<dbReference type="EMBL" id="JAVFWL010000005">
    <property type="protein sequence ID" value="KAK6759051.1"/>
    <property type="molecule type" value="Genomic_DNA"/>
</dbReference>
<gene>
    <name evidence="2" type="primary">Necator_chrV.g21128</name>
    <name evidence="2" type="ORF">RB195_016335</name>
</gene>
<feature type="region of interest" description="Disordered" evidence="1">
    <location>
        <begin position="1"/>
        <end position="64"/>
    </location>
</feature>
<comment type="caution">
    <text evidence="2">The sequence shown here is derived from an EMBL/GenBank/DDBJ whole genome shotgun (WGS) entry which is preliminary data.</text>
</comment>
<evidence type="ECO:0000313" key="2">
    <source>
        <dbReference type="EMBL" id="KAK6759051.1"/>
    </source>
</evidence>
<protein>
    <submittedName>
        <fullName evidence="2">Uncharacterized protein</fullName>
    </submittedName>
</protein>
<organism evidence="2 3">
    <name type="scientific">Necator americanus</name>
    <name type="common">Human hookworm</name>
    <dbReference type="NCBI Taxonomy" id="51031"/>
    <lineage>
        <taxon>Eukaryota</taxon>
        <taxon>Metazoa</taxon>
        <taxon>Ecdysozoa</taxon>
        <taxon>Nematoda</taxon>
        <taxon>Chromadorea</taxon>
        <taxon>Rhabditida</taxon>
        <taxon>Rhabditina</taxon>
        <taxon>Rhabditomorpha</taxon>
        <taxon>Strongyloidea</taxon>
        <taxon>Ancylostomatidae</taxon>
        <taxon>Bunostominae</taxon>
        <taxon>Necator</taxon>
    </lineage>
</organism>